<feature type="compositionally biased region" description="Low complexity" evidence="1">
    <location>
        <begin position="48"/>
        <end position="58"/>
    </location>
</feature>
<keyword evidence="4" id="KW-1185">Reference proteome</keyword>
<evidence type="ECO:0000256" key="2">
    <source>
        <dbReference type="SAM" id="SignalP"/>
    </source>
</evidence>
<feature type="region of interest" description="Disordered" evidence="1">
    <location>
        <begin position="224"/>
        <end position="259"/>
    </location>
</feature>
<feature type="compositionally biased region" description="Low complexity" evidence="1">
    <location>
        <begin position="243"/>
        <end position="257"/>
    </location>
</feature>
<evidence type="ECO:0000256" key="1">
    <source>
        <dbReference type="SAM" id="MobiDB-lite"/>
    </source>
</evidence>
<dbReference type="Proteomes" id="UP000735302">
    <property type="component" value="Unassembled WGS sequence"/>
</dbReference>
<sequence>MGVLKSVGVMTLAALMLSTSQAIGNFNNISSPTNTQAPSQAYQDTMRSQGQSQPQQQQAFLGQRPDYPQTGEPQQQQQQQQQQSAGQQQRFPQYPQQQQQPGGQQWPNPPPTQYPSQMPSQYTPPQQRPQYPAQSQQPQGQQQQQQQQYAQPLQTQFDNETASDNDTTSTTTNAVDTTGTSVQDVEPNIPITSSSAQPERTGMDQKNGEADSLVDYALGLAGYKGTSGDNKDEDNKDEEEASEASPTPSAIPTSSTPYNGDVADCNVPVSLESCGMPQDVKSYFNFDVSVRGALNSLFKPTTVRMLTEKCEPGSWCLPYEEHLVCKHVLAVVCVCVFVKYLSVQSCFYMFCKGHTKFLSLSSFK</sequence>
<evidence type="ECO:0008006" key="5">
    <source>
        <dbReference type="Google" id="ProtNLM"/>
    </source>
</evidence>
<gene>
    <name evidence="3" type="ORF">PoB_004787900</name>
</gene>
<reference evidence="3 4" key="1">
    <citation type="journal article" date="2021" name="Elife">
        <title>Chloroplast acquisition without the gene transfer in kleptoplastic sea slugs, Plakobranchus ocellatus.</title>
        <authorList>
            <person name="Maeda T."/>
            <person name="Takahashi S."/>
            <person name="Yoshida T."/>
            <person name="Shimamura S."/>
            <person name="Takaki Y."/>
            <person name="Nagai Y."/>
            <person name="Toyoda A."/>
            <person name="Suzuki Y."/>
            <person name="Arimoto A."/>
            <person name="Ishii H."/>
            <person name="Satoh N."/>
            <person name="Nishiyama T."/>
            <person name="Hasebe M."/>
            <person name="Maruyama T."/>
            <person name="Minagawa J."/>
            <person name="Obokata J."/>
            <person name="Shigenobu S."/>
        </authorList>
    </citation>
    <scope>NUCLEOTIDE SEQUENCE [LARGE SCALE GENOMIC DNA]</scope>
</reference>
<keyword evidence="2" id="KW-0732">Signal</keyword>
<name>A0AAV4BSL0_9GAST</name>
<feature type="chain" id="PRO_5043584953" description="SWIM-type domain-containing protein" evidence="2">
    <location>
        <begin position="23"/>
        <end position="364"/>
    </location>
</feature>
<feature type="signal peptide" evidence="2">
    <location>
        <begin position="1"/>
        <end position="22"/>
    </location>
</feature>
<accession>A0AAV4BSL0</accession>
<feature type="compositionally biased region" description="Low complexity" evidence="1">
    <location>
        <begin position="119"/>
        <end position="182"/>
    </location>
</feature>
<feature type="compositionally biased region" description="Low complexity" evidence="1">
    <location>
        <begin position="74"/>
        <end position="106"/>
    </location>
</feature>
<feature type="region of interest" description="Disordered" evidence="1">
    <location>
        <begin position="29"/>
        <end position="207"/>
    </location>
</feature>
<feature type="compositionally biased region" description="Polar residues" evidence="1">
    <location>
        <begin position="29"/>
        <end position="47"/>
    </location>
</feature>
<dbReference type="EMBL" id="BLXT01005252">
    <property type="protein sequence ID" value="GFO21374.1"/>
    <property type="molecule type" value="Genomic_DNA"/>
</dbReference>
<evidence type="ECO:0000313" key="3">
    <source>
        <dbReference type="EMBL" id="GFO21374.1"/>
    </source>
</evidence>
<evidence type="ECO:0000313" key="4">
    <source>
        <dbReference type="Proteomes" id="UP000735302"/>
    </source>
</evidence>
<organism evidence="3 4">
    <name type="scientific">Plakobranchus ocellatus</name>
    <dbReference type="NCBI Taxonomy" id="259542"/>
    <lineage>
        <taxon>Eukaryota</taxon>
        <taxon>Metazoa</taxon>
        <taxon>Spiralia</taxon>
        <taxon>Lophotrochozoa</taxon>
        <taxon>Mollusca</taxon>
        <taxon>Gastropoda</taxon>
        <taxon>Heterobranchia</taxon>
        <taxon>Euthyneura</taxon>
        <taxon>Panpulmonata</taxon>
        <taxon>Sacoglossa</taxon>
        <taxon>Placobranchoidea</taxon>
        <taxon>Plakobranchidae</taxon>
        <taxon>Plakobranchus</taxon>
    </lineage>
</organism>
<protein>
    <recommendedName>
        <fullName evidence="5">SWIM-type domain-containing protein</fullName>
    </recommendedName>
</protein>
<comment type="caution">
    <text evidence="3">The sequence shown here is derived from an EMBL/GenBank/DDBJ whole genome shotgun (WGS) entry which is preliminary data.</text>
</comment>
<proteinExistence type="predicted"/>
<dbReference type="AlphaFoldDB" id="A0AAV4BSL0"/>